<reference evidence="3 4" key="1">
    <citation type="journal article" date="2018" name="Nat. Biotechnol.">
        <title>A standardized bacterial taxonomy based on genome phylogeny substantially revises the tree of life.</title>
        <authorList>
            <person name="Parks D.H."/>
            <person name="Chuvochina M."/>
            <person name="Waite D.W."/>
            <person name="Rinke C."/>
            <person name="Skarshewski A."/>
            <person name="Chaumeil P.A."/>
            <person name="Hugenholtz P."/>
        </authorList>
    </citation>
    <scope>NUCLEOTIDE SEQUENCE [LARGE SCALE GENOMIC DNA]</scope>
    <source>
        <strain evidence="3">UBA11728</strain>
    </source>
</reference>
<name>A0A3D2X7T1_9FIRM</name>
<dbReference type="Proteomes" id="UP000262969">
    <property type="component" value="Unassembled WGS sequence"/>
</dbReference>
<gene>
    <name evidence="3" type="ORF">DHW61_12525</name>
</gene>
<dbReference type="EMBL" id="DPVV01000425">
    <property type="protein sequence ID" value="HCL03210.1"/>
    <property type="molecule type" value="Genomic_DNA"/>
</dbReference>
<evidence type="ECO:0000313" key="3">
    <source>
        <dbReference type="EMBL" id="HCL03210.1"/>
    </source>
</evidence>
<dbReference type="SUPFAM" id="SSF55811">
    <property type="entry name" value="Nudix"/>
    <property type="match status" value="1"/>
</dbReference>
<proteinExistence type="inferred from homology"/>
<evidence type="ECO:0000313" key="4">
    <source>
        <dbReference type="Proteomes" id="UP000262969"/>
    </source>
</evidence>
<protein>
    <submittedName>
        <fullName evidence="3">DNA mismatch repair protein MutT</fullName>
    </submittedName>
</protein>
<sequence length="150" mass="17480">MSRSEKAVFTNMCMITNGDKILVQDRKNKDWPGVTFPGGHVEENESFVKSVIREVKEETGLSIKNPILCGIKQFQTKDRERYIVLFYKTDQFEGELRSSEEGEVFFIPRADLNKYVLAEDFEDMIKVFESGDMSECFYHKSEGEWILELL</sequence>
<feature type="domain" description="Nudix hydrolase" evidence="2">
    <location>
        <begin position="6"/>
        <end position="129"/>
    </location>
</feature>
<dbReference type="PROSITE" id="PS51462">
    <property type="entry name" value="NUDIX"/>
    <property type="match status" value="1"/>
</dbReference>
<dbReference type="InterPro" id="IPR015797">
    <property type="entry name" value="NUDIX_hydrolase-like_dom_sf"/>
</dbReference>
<dbReference type="Gene3D" id="3.90.79.10">
    <property type="entry name" value="Nucleoside Triphosphate Pyrophosphohydrolase"/>
    <property type="match status" value="1"/>
</dbReference>
<comment type="caution">
    <text evidence="3">The sequence shown here is derived from an EMBL/GenBank/DDBJ whole genome shotgun (WGS) entry which is preliminary data.</text>
</comment>
<organism evidence="3 4">
    <name type="scientific">Lachnoclostridium phytofermentans</name>
    <dbReference type="NCBI Taxonomy" id="66219"/>
    <lineage>
        <taxon>Bacteria</taxon>
        <taxon>Bacillati</taxon>
        <taxon>Bacillota</taxon>
        <taxon>Clostridia</taxon>
        <taxon>Lachnospirales</taxon>
        <taxon>Lachnospiraceae</taxon>
    </lineage>
</organism>
<dbReference type="AlphaFoldDB" id="A0A3D2X7T1"/>
<dbReference type="PANTHER" id="PTHR43736">
    <property type="entry name" value="ADP-RIBOSE PYROPHOSPHATASE"/>
    <property type="match status" value="1"/>
</dbReference>
<evidence type="ECO:0000259" key="2">
    <source>
        <dbReference type="PROSITE" id="PS51462"/>
    </source>
</evidence>
<evidence type="ECO:0000256" key="1">
    <source>
        <dbReference type="ARBA" id="ARBA00005582"/>
    </source>
</evidence>
<dbReference type="InterPro" id="IPR000086">
    <property type="entry name" value="NUDIX_hydrolase_dom"/>
</dbReference>
<comment type="similarity">
    <text evidence="1">Belongs to the Nudix hydrolase family.</text>
</comment>
<dbReference type="CDD" id="cd18875">
    <property type="entry name" value="NUDIX_Hydrolase"/>
    <property type="match status" value="1"/>
</dbReference>
<accession>A0A3D2X7T1</accession>
<dbReference type="Pfam" id="PF00293">
    <property type="entry name" value="NUDIX"/>
    <property type="match status" value="1"/>
</dbReference>
<dbReference type="PANTHER" id="PTHR43736:SF1">
    <property type="entry name" value="DIHYDRONEOPTERIN TRIPHOSPHATE DIPHOSPHATASE"/>
    <property type="match status" value="1"/>
</dbReference>